<dbReference type="InterPro" id="IPR000700">
    <property type="entry name" value="PAS-assoc_C"/>
</dbReference>
<dbReference type="InterPro" id="IPR036097">
    <property type="entry name" value="HisK_dim/P_sf"/>
</dbReference>
<keyword evidence="7" id="KW-1133">Transmembrane helix</keyword>
<organism evidence="11 12">
    <name type="scientific">Burkholderia ubonensis</name>
    <dbReference type="NCBI Taxonomy" id="101571"/>
    <lineage>
        <taxon>Bacteria</taxon>
        <taxon>Pseudomonadati</taxon>
        <taxon>Pseudomonadota</taxon>
        <taxon>Betaproteobacteria</taxon>
        <taxon>Burkholderiales</taxon>
        <taxon>Burkholderiaceae</taxon>
        <taxon>Burkholderia</taxon>
        <taxon>Burkholderia cepacia complex</taxon>
    </lineage>
</organism>
<dbReference type="InterPro" id="IPR005467">
    <property type="entry name" value="His_kinase_dom"/>
</dbReference>
<comment type="subcellular location">
    <subcellularLocation>
        <location evidence="2">Cell inner membrane</location>
        <topology evidence="2">Multi-pass membrane protein</topology>
    </subcellularLocation>
</comment>
<keyword evidence="7" id="KW-0472">Membrane</keyword>
<keyword evidence="5" id="KW-0808">Transferase</keyword>
<dbReference type="PROSITE" id="PS50113">
    <property type="entry name" value="PAC"/>
    <property type="match status" value="1"/>
</dbReference>
<evidence type="ECO:0000256" key="7">
    <source>
        <dbReference type="SAM" id="Phobius"/>
    </source>
</evidence>
<gene>
    <name evidence="11" type="ORF">WJ68_04825</name>
</gene>
<name>A0ABD4E651_9BURK</name>
<feature type="domain" description="PAC" evidence="10">
    <location>
        <begin position="276"/>
        <end position="328"/>
    </location>
</feature>
<dbReference type="SUPFAM" id="SSF55785">
    <property type="entry name" value="PYP-like sensor domain (PAS domain)"/>
    <property type="match status" value="1"/>
</dbReference>
<evidence type="ECO:0000256" key="4">
    <source>
        <dbReference type="ARBA" id="ARBA00022553"/>
    </source>
</evidence>
<evidence type="ECO:0000256" key="3">
    <source>
        <dbReference type="ARBA" id="ARBA00012438"/>
    </source>
</evidence>
<dbReference type="PANTHER" id="PTHR43304">
    <property type="entry name" value="PHYTOCHROME-LIKE PROTEIN CPH1"/>
    <property type="match status" value="1"/>
</dbReference>
<dbReference type="CDD" id="cd16921">
    <property type="entry name" value="HATPase_FilI-like"/>
    <property type="match status" value="1"/>
</dbReference>
<dbReference type="PRINTS" id="PR00344">
    <property type="entry name" value="BCTRLSENSOR"/>
</dbReference>
<dbReference type="PROSITE" id="PS50109">
    <property type="entry name" value="HIS_KIN"/>
    <property type="match status" value="1"/>
</dbReference>
<comment type="caution">
    <text evidence="11">The sequence shown here is derived from an EMBL/GenBank/DDBJ whole genome shotgun (WGS) entry which is preliminary data.</text>
</comment>
<proteinExistence type="predicted"/>
<evidence type="ECO:0000259" key="8">
    <source>
        <dbReference type="PROSITE" id="PS50109"/>
    </source>
</evidence>
<dbReference type="PANTHER" id="PTHR43304:SF1">
    <property type="entry name" value="PAC DOMAIN-CONTAINING PROTEIN"/>
    <property type="match status" value="1"/>
</dbReference>
<sequence length="561" mass="62570">MREKHPGRGGASGKKEGAMNAINEFFVSAGFMPRGYGFPSSPIQLWVDAISDVVITLSCYAIAVVLWIFARRRTALSFSRPLLMSAFFVFADGTTHLTSVLNIWQPDYWLATCVKAVTAIASLATVALVWPVTPKALALPGANQPQRANDDTLREVAAPRKATEHLHALTITPIQIVESQYFSGFLRDIAARNETERALRDSEKRFRATFQQAAVGIAHVAPDGRWLRVNEKLCDIVGYTREELLSLTFQDITHPDDLGADLAQVRQVLDGQIDTYTMEKRYLRKGGSEVWIALTVSLVRDDAGTPDYFISVVEDIQRRKVAEEELRERTAELARSNQDLEQFAYIASHDLQEPLRAVSGSLQLLKRRYEGKLDPRADEFIGHAVDGAVRMSALIGDLLAYSRVGRREDPRQLTECDEALSSALKNLSVAVRETGAQVTRGSLPTVLANSTQLTLLFQNLVGNAIKFRRQDVPVQIHVGAEARDDAWVFRVADNGIGIEPQYFERIFLVFQRLHTRQDYPGTGIGLALCKRIVERHCGHIWVESEPGKGSTFLFTLPRDPV</sequence>
<dbReference type="AlphaFoldDB" id="A0ABD4E651"/>
<dbReference type="Pfam" id="PF02518">
    <property type="entry name" value="HATPase_c"/>
    <property type="match status" value="1"/>
</dbReference>
<dbReference type="GO" id="GO:0005886">
    <property type="term" value="C:plasma membrane"/>
    <property type="evidence" value="ECO:0007669"/>
    <property type="project" value="UniProtKB-SubCell"/>
</dbReference>
<evidence type="ECO:0000259" key="10">
    <source>
        <dbReference type="PROSITE" id="PS50113"/>
    </source>
</evidence>
<dbReference type="InterPro" id="IPR000014">
    <property type="entry name" value="PAS"/>
</dbReference>
<dbReference type="SUPFAM" id="SSF47384">
    <property type="entry name" value="Homodimeric domain of signal transducing histidine kinase"/>
    <property type="match status" value="1"/>
</dbReference>
<feature type="transmembrane region" description="Helical" evidence="7">
    <location>
        <begin position="109"/>
        <end position="130"/>
    </location>
</feature>
<dbReference type="Pfam" id="PF25487">
    <property type="entry name" value="ETR1_N"/>
    <property type="match status" value="1"/>
</dbReference>
<dbReference type="SMART" id="SM00091">
    <property type="entry name" value="PAS"/>
    <property type="match status" value="1"/>
</dbReference>
<evidence type="ECO:0000256" key="6">
    <source>
        <dbReference type="ARBA" id="ARBA00022777"/>
    </source>
</evidence>
<dbReference type="SMART" id="SM00388">
    <property type="entry name" value="HisKA"/>
    <property type="match status" value="1"/>
</dbReference>
<evidence type="ECO:0000256" key="2">
    <source>
        <dbReference type="ARBA" id="ARBA00004429"/>
    </source>
</evidence>
<dbReference type="SMART" id="SM00086">
    <property type="entry name" value="PAC"/>
    <property type="match status" value="1"/>
</dbReference>
<dbReference type="EC" id="2.7.13.3" evidence="3"/>
<dbReference type="EMBL" id="LPAD01000034">
    <property type="protein sequence ID" value="KVN88855.1"/>
    <property type="molecule type" value="Genomic_DNA"/>
</dbReference>
<dbReference type="InterPro" id="IPR001610">
    <property type="entry name" value="PAC"/>
</dbReference>
<dbReference type="GO" id="GO:0004673">
    <property type="term" value="F:protein histidine kinase activity"/>
    <property type="evidence" value="ECO:0007669"/>
    <property type="project" value="UniProtKB-EC"/>
</dbReference>
<evidence type="ECO:0000256" key="5">
    <source>
        <dbReference type="ARBA" id="ARBA00022679"/>
    </source>
</evidence>
<dbReference type="InterPro" id="IPR052162">
    <property type="entry name" value="Sensor_kinase/Photoreceptor"/>
</dbReference>
<dbReference type="InterPro" id="IPR004358">
    <property type="entry name" value="Sig_transdc_His_kin-like_C"/>
</dbReference>
<dbReference type="SUPFAM" id="SSF55874">
    <property type="entry name" value="ATPase domain of HSP90 chaperone/DNA topoisomerase II/histidine kinase"/>
    <property type="match status" value="1"/>
</dbReference>
<dbReference type="PROSITE" id="PS50112">
    <property type="entry name" value="PAS"/>
    <property type="match status" value="1"/>
</dbReference>
<dbReference type="Gene3D" id="3.30.565.10">
    <property type="entry name" value="Histidine kinase-like ATPase, C-terminal domain"/>
    <property type="match status" value="1"/>
</dbReference>
<dbReference type="Gene3D" id="3.30.450.20">
    <property type="entry name" value="PAS domain"/>
    <property type="match status" value="1"/>
</dbReference>
<dbReference type="InterPro" id="IPR003594">
    <property type="entry name" value="HATPase_dom"/>
</dbReference>
<evidence type="ECO:0000313" key="12">
    <source>
        <dbReference type="Proteomes" id="UP000057910"/>
    </source>
</evidence>
<dbReference type="InterPro" id="IPR035965">
    <property type="entry name" value="PAS-like_dom_sf"/>
</dbReference>
<reference evidence="11 12" key="1">
    <citation type="submission" date="2015-11" db="EMBL/GenBank/DDBJ databases">
        <title>Expanding the genomic diversity of Burkholderia species for the development of highly accurate diagnostics.</title>
        <authorList>
            <person name="Sahl J."/>
            <person name="Keim P."/>
            <person name="Wagner D."/>
        </authorList>
    </citation>
    <scope>NUCLEOTIDE SEQUENCE [LARGE SCALE GENOMIC DNA]</scope>
    <source>
        <strain evidence="11 12">MSMB1585WGS</strain>
    </source>
</reference>
<dbReference type="InterPro" id="IPR013655">
    <property type="entry name" value="PAS_fold_3"/>
</dbReference>
<dbReference type="Pfam" id="PF08447">
    <property type="entry name" value="PAS_3"/>
    <property type="match status" value="1"/>
</dbReference>
<accession>A0ABD4E651</accession>
<feature type="transmembrane region" description="Helical" evidence="7">
    <location>
        <begin position="49"/>
        <end position="70"/>
    </location>
</feature>
<dbReference type="CDD" id="cd00130">
    <property type="entry name" value="PAS"/>
    <property type="match status" value="1"/>
</dbReference>
<comment type="catalytic activity">
    <reaction evidence="1">
        <text>ATP + protein L-histidine = ADP + protein N-phospho-L-histidine.</text>
        <dbReference type="EC" id="2.7.13.3"/>
    </reaction>
</comment>
<keyword evidence="4" id="KW-0597">Phosphoprotein</keyword>
<dbReference type="InterPro" id="IPR058544">
    <property type="entry name" value="ETR1_N"/>
</dbReference>
<dbReference type="Proteomes" id="UP000057910">
    <property type="component" value="Unassembled WGS sequence"/>
</dbReference>
<dbReference type="Pfam" id="PF00512">
    <property type="entry name" value="HisKA"/>
    <property type="match status" value="1"/>
</dbReference>
<dbReference type="Gene3D" id="1.10.287.130">
    <property type="match status" value="1"/>
</dbReference>
<dbReference type="GO" id="GO:0007165">
    <property type="term" value="P:signal transduction"/>
    <property type="evidence" value="ECO:0007669"/>
    <property type="project" value="UniProtKB-ARBA"/>
</dbReference>
<evidence type="ECO:0000313" key="11">
    <source>
        <dbReference type="EMBL" id="KVN88855.1"/>
    </source>
</evidence>
<evidence type="ECO:0000256" key="1">
    <source>
        <dbReference type="ARBA" id="ARBA00000085"/>
    </source>
</evidence>
<dbReference type="SMART" id="SM00387">
    <property type="entry name" value="HATPase_c"/>
    <property type="match status" value="1"/>
</dbReference>
<feature type="domain" description="PAS" evidence="9">
    <location>
        <begin position="202"/>
        <end position="272"/>
    </location>
</feature>
<evidence type="ECO:0000259" key="9">
    <source>
        <dbReference type="PROSITE" id="PS50112"/>
    </source>
</evidence>
<keyword evidence="6" id="KW-0418">Kinase</keyword>
<dbReference type="FunFam" id="3.30.565.10:FF:000006">
    <property type="entry name" value="Sensor histidine kinase WalK"/>
    <property type="match status" value="1"/>
</dbReference>
<feature type="domain" description="Histidine kinase" evidence="8">
    <location>
        <begin position="346"/>
        <end position="560"/>
    </location>
</feature>
<dbReference type="InterPro" id="IPR003661">
    <property type="entry name" value="HisK_dim/P_dom"/>
</dbReference>
<dbReference type="NCBIfam" id="TIGR00229">
    <property type="entry name" value="sensory_box"/>
    <property type="match status" value="1"/>
</dbReference>
<protein>
    <recommendedName>
        <fullName evidence="3">histidine kinase</fullName>
        <ecNumber evidence="3">2.7.13.3</ecNumber>
    </recommendedName>
</protein>
<keyword evidence="7" id="KW-0812">Transmembrane</keyword>
<dbReference type="InterPro" id="IPR036890">
    <property type="entry name" value="HATPase_C_sf"/>
</dbReference>
<dbReference type="CDD" id="cd00082">
    <property type="entry name" value="HisKA"/>
    <property type="match status" value="1"/>
</dbReference>